<protein>
    <submittedName>
        <fullName evidence="2">Uncharacterized protein</fullName>
    </submittedName>
</protein>
<dbReference type="Pfam" id="PF06653">
    <property type="entry name" value="Claudin_3"/>
    <property type="match status" value="1"/>
</dbReference>
<reference evidence="2 3" key="1">
    <citation type="submission" date="2022-02" db="EMBL/GenBank/DDBJ databases">
        <title>Chromosome-level reference genomes for two strains of Caenorhabditis briggsae: an improved platform for comparative genomics.</title>
        <authorList>
            <person name="Stevens L."/>
            <person name="Andersen E.C."/>
        </authorList>
    </citation>
    <scope>NUCLEOTIDE SEQUENCE [LARGE SCALE GENOMIC DNA]</scope>
    <source>
        <strain evidence="2">QX1410_ONT</strain>
        <tissue evidence="2">Whole-organism</tissue>
    </source>
</reference>
<dbReference type="Proteomes" id="UP000827892">
    <property type="component" value="Chromosome V"/>
</dbReference>
<feature type="transmembrane region" description="Helical" evidence="1">
    <location>
        <begin position="59"/>
        <end position="85"/>
    </location>
</feature>
<dbReference type="PANTHER" id="PTHR34151:SF1">
    <property type="entry name" value="CASP-LIKE PROTEIN-RELATED"/>
    <property type="match status" value="1"/>
</dbReference>
<accession>A0AAE9A5H1</accession>
<keyword evidence="1" id="KW-0812">Transmembrane</keyword>
<keyword evidence="1" id="KW-0472">Membrane</keyword>
<keyword evidence="1" id="KW-1133">Transmembrane helix</keyword>
<proteinExistence type="predicted"/>
<dbReference type="AlphaFoldDB" id="A0AAE9A5H1"/>
<organism evidence="2 3">
    <name type="scientific">Caenorhabditis briggsae</name>
    <dbReference type="NCBI Taxonomy" id="6238"/>
    <lineage>
        <taxon>Eukaryota</taxon>
        <taxon>Metazoa</taxon>
        <taxon>Ecdysozoa</taxon>
        <taxon>Nematoda</taxon>
        <taxon>Chromadorea</taxon>
        <taxon>Rhabditida</taxon>
        <taxon>Rhabditina</taxon>
        <taxon>Rhabditomorpha</taxon>
        <taxon>Rhabditoidea</taxon>
        <taxon>Rhabditidae</taxon>
        <taxon>Peloderinae</taxon>
        <taxon>Caenorhabditis</taxon>
    </lineage>
</organism>
<sequence>MDGSLVALGFLVGICATLNGVGVFTQAWIVDTVTERGYSISASIGIVPYYQDDPGWLKAGSVLICSSFCFFITLSIWYIVNLIIINRFGYTPRVRRLFYSIAFAAIMVIGFTVVAVILVGANIATYSDGAEKFSLGYSAWLCVSSAILSLGIVGLSIHLARKSCSGALTSAACIGQPVVGGVVTAGDGSFCAVGEVGLVLRYFGALDLRQ</sequence>
<dbReference type="PANTHER" id="PTHR34151">
    <property type="entry name" value="PROTEIN CBG24195"/>
    <property type="match status" value="1"/>
</dbReference>
<dbReference type="InterPro" id="IPR009545">
    <property type="entry name" value="Claudin-like"/>
</dbReference>
<evidence type="ECO:0000313" key="3">
    <source>
        <dbReference type="Proteomes" id="UP000827892"/>
    </source>
</evidence>
<evidence type="ECO:0000256" key="1">
    <source>
        <dbReference type="SAM" id="Phobius"/>
    </source>
</evidence>
<feature type="transmembrane region" description="Helical" evidence="1">
    <location>
        <begin position="97"/>
        <end position="125"/>
    </location>
</feature>
<name>A0AAE9A5H1_CAEBR</name>
<feature type="transmembrane region" description="Helical" evidence="1">
    <location>
        <begin position="137"/>
        <end position="160"/>
    </location>
</feature>
<dbReference type="EMBL" id="CP090895">
    <property type="protein sequence ID" value="ULT91844.1"/>
    <property type="molecule type" value="Genomic_DNA"/>
</dbReference>
<evidence type="ECO:0000313" key="2">
    <source>
        <dbReference type="EMBL" id="ULT91844.1"/>
    </source>
</evidence>
<gene>
    <name evidence="2" type="ORF">L3Y34_009500</name>
</gene>